<organism evidence="3 4">
    <name type="scientific">Salinibacter ruber</name>
    <dbReference type="NCBI Taxonomy" id="146919"/>
    <lineage>
        <taxon>Bacteria</taxon>
        <taxon>Pseudomonadati</taxon>
        <taxon>Rhodothermota</taxon>
        <taxon>Rhodothermia</taxon>
        <taxon>Rhodothermales</taxon>
        <taxon>Salinibacteraceae</taxon>
        <taxon>Salinibacter</taxon>
    </lineage>
</organism>
<keyword evidence="2" id="KW-0472">Membrane</keyword>
<dbReference type="RefSeq" id="WP_259082463.1">
    <property type="nucleotide sequence ID" value="NZ_JANUBB010000016.1"/>
</dbReference>
<dbReference type="Proteomes" id="UP001155010">
    <property type="component" value="Unassembled WGS sequence"/>
</dbReference>
<sequence length="292" mass="32644">MPDVDEINSNLGALEAQLEELSRLKGLIQTLSEREKAANEAVEAAERASVSSQKVIEKFEDASTRIEGAEVVERFEEMEDTIRRFEEAGSELEDHVETLPEVLKEPLIEYHQQIEEHLSEALSAFQGRLDEAGDNLSVLQNALEQRLDRQHAEITDGLASARKERKEHRDQTAETLEEIGAEVGEIDGLLQESQLKSRLETLQGTASNANQAAQNGLSRIDAAQRSLSDTLDEHQRQQERRADKIEEKVGDLREQLRGFVTFTKRLLWALLVVASLILVLGGTVVYIAELAP</sequence>
<feature type="coiled-coil region" evidence="1">
    <location>
        <begin position="4"/>
        <end position="48"/>
    </location>
</feature>
<dbReference type="EMBL" id="JANUBB010000016">
    <property type="protein sequence ID" value="MCS3953118.1"/>
    <property type="molecule type" value="Genomic_DNA"/>
</dbReference>
<feature type="coiled-coil region" evidence="1">
    <location>
        <begin position="220"/>
        <end position="255"/>
    </location>
</feature>
<gene>
    <name evidence="3" type="ORF">GGP83_003093</name>
</gene>
<evidence type="ECO:0000256" key="2">
    <source>
        <dbReference type="SAM" id="Phobius"/>
    </source>
</evidence>
<keyword evidence="2" id="KW-0812">Transmembrane</keyword>
<keyword evidence="1" id="KW-0175">Coiled coil</keyword>
<reference evidence="3" key="1">
    <citation type="submission" date="2022-08" db="EMBL/GenBank/DDBJ databases">
        <title>Genomic Encyclopedia of Type Strains, Phase V (KMG-V): Genome sequencing to study the core and pangenomes of soil and plant-associated prokaryotes.</title>
        <authorList>
            <person name="Whitman W."/>
        </authorList>
    </citation>
    <scope>NUCLEOTIDE SEQUENCE</scope>
    <source>
        <strain evidence="3">SP2017</strain>
    </source>
</reference>
<dbReference type="SUPFAM" id="SSF47162">
    <property type="entry name" value="Apolipoprotein"/>
    <property type="match status" value="1"/>
</dbReference>
<evidence type="ECO:0000256" key="1">
    <source>
        <dbReference type="SAM" id="Coils"/>
    </source>
</evidence>
<proteinExistence type="predicted"/>
<evidence type="ECO:0000313" key="4">
    <source>
        <dbReference type="Proteomes" id="UP001155010"/>
    </source>
</evidence>
<name>A0A9X2Z5Q3_9BACT</name>
<dbReference type="AlphaFoldDB" id="A0A9X2Z5Q3"/>
<evidence type="ECO:0000313" key="3">
    <source>
        <dbReference type="EMBL" id="MCS3953118.1"/>
    </source>
</evidence>
<protein>
    <submittedName>
        <fullName evidence="3">Chromosome segregation ATPase</fullName>
    </submittedName>
</protein>
<comment type="caution">
    <text evidence="3">The sequence shown here is derived from an EMBL/GenBank/DDBJ whole genome shotgun (WGS) entry which is preliminary data.</text>
</comment>
<keyword evidence="2" id="KW-1133">Transmembrane helix</keyword>
<feature type="transmembrane region" description="Helical" evidence="2">
    <location>
        <begin position="266"/>
        <end position="288"/>
    </location>
</feature>
<accession>A0A9X2Z5Q3</accession>